<protein>
    <submittedName>
        <fullName evidence="2">Uncharacterized protein</fullName>
    </submittedName>
</protein>
<feature type="compositionally biased region" description="Low complexity" evidence="1">
    <location>
        <begin position="56"/>
        <end position="70"/>
    </location>
</feature>
<dbReference type="RefSeq" id="XP_066664345.1">
    <property type="nucleotide sequence ID" value="XM_066815055.1"/>
</dbReference>
<evidence type="ECO:0000256" key="1">
    <source>
        <dbReference type="SAM" id="MobiDB-lite"/>
    </source>
</evidence>
<name>A0ABR1VI26_9PEZI</name>
<accession>A0ABR1VI26</accession>
<dbReference type="Proteomes" id="UP001433268">
    <property type="component" value="Unassembled WGS sequence"/>
</dbReference>
<dbReference type="EMBL" id="JAQQWN010000008">
    <property type="protein sequence ID" value="KAK8070537.1"/>
    <property type="molecule type" value="Genomic_DNA"/>
</dbReference>
<sequence length="101" mass="10926">MKGSTYENSRIDVFGIPRGDAASLKPTFGKRIARRWHQAAQDAAAGPVGGYAEHIPSQGSRRSPSSQHGSCNRRFDDQPGNNLEQAARPLVSGILNEVEHS</sequence>
<gene>
    <name evidence="2" type="ORF">PG997_010740</name>
</gene>
<dbReference type="GeneID" id="92048115"/>
<proteinExistence type="predicted"/>
<comment type="caution">
    <text evidence="2">The sequence shown here is derived from an EMBL/GenBank/DDBJ whole genome shotgun (WGS) entry which is preliminary data.</text>
</comment>
<evidence type="ECO:0000313" key="3">
    <source>
        <dbReference type="Proteomes" id="UP001433268"/>
    </source>
</evidence>
<reference evidence="2 3" key="1">
    <citation type="submission" date="2023-01" db="EMBL/GenBank/DDBJ databases">
        <title>Analysis of 21 Apiospora genomes using comparative genomics revels a genus with tremendous synthesis potential of carbohydrate active enzymes and secondary metabolites.</title>
        <authorList>
            <person name="Sorensen T."/>
        </authorList>
    </citation>
    <scope>NUCLEOTIDE SEQUENCE [LARGE SCALE GENOMIC DNA]</scope>
    <source>
        <strain evidence="2 3">CBS 114990</strain>
    </source>
</reference>
<evidence type="ECO:0000313" key="2">
    <source>
        <dbReference type="EMBL" id="KAK8070537.1"/>
    </source>
</evidence>
<feature type="region of interest" description="Disordered" evidence="1">
    <location>
        <begin position="38"/>
        <end position="101"/>
    </location>
</feature>
<keyword evidence="3" id="KW-1185">Reference proteome</keyword>
<organism evidence="2 3">
    <name type="scientific">Apiospora hydei</name>
    <dbReference type="NCBI Taxonomy" id="1337664"/>
    <lineage>
        <taxon>Eukaryota</taxon>
        <taxon>Fungi</taxon>
        <taxon>Dikarya</taxon>
        <taxon>Ascomycota</taxon>
        <taxon>Pezizomycotina</taxon>
        <taxon>Sordariomycetes</taxon>
        <taxon>Xylariomycetidae</taxon>
        <taxon>Amphisphaeriales</taxon>
        <taxon>Apiosporaceae</taxon>
        <taxon>Apiospora</taxon>
    </lineage>
</organism>